<name>A0AA38J2R4_9CUCU</name>
<evidence type="ECO:0000256" key="1">
    <source>
        <dbReference type="SAM" id="MobiDB-lite"/>
    </source>
</evidence>
<feature type="region of interest" description="Disordered" evidence="1">
    <location>
        <begin position="1"/>
        <end position="112"/>
    </location>
</feature>
<sequence length="112" mass="12573">MSSNLRRSQRTHSSSSQSSTSKRPARKPGESNLNFKHGNPKPKQTTKSPDRRTRRESHTSDDSNLSPTKKRSNSNSTVVSHISEESEHQGHFKYSIQNIPTKFAPQNISTPS</sequence>
<dbReference type="AlphaFoldDB" id="A0AA38J2R4"/>
<reference evidence="2" key="1">
    <citation type="journal article" date="2023" name="G3 (Bethesda)">
        <title>Whole genome assemblies of Zophobas morio and Tenebrio molitor.</title>
        <authorList>
            <person name="Kaur S."/>
            <person name="Stinson S.A."/>
            <person name="diCenzo G.C."/>
        </authorList>
    </citation>
    <scope>NUCLEOTIDE SEQUENCE</scope>
    <source>
        <strain evidence="2">QUZm001</strain>
    </source>
</reference>
<dbReference type="EMBL" id="JALNTZ010000001">
    <property type="protein sequence ID" value="KAJ3665659.1"/>
    <property type="molecule type" value="Genomic_DNA"/>
</dbReference>
<evidence type="ECO:0000313" key="2">
    <source>
        <dbReference type="EMBL" id="KAJ3665659.1"/>
    </source>
</evidence>
<feature type="compositionally biased region" description="Low complexity" evidence="1">
    <location>
        <begin position="11"/>
        <end position="21"/>
    </location>
</feature>
<feature type="compositionally biased region" description="Basic and acidic residues" evidence="1">
    <location>
        <begin position="48"/>
        <end position="61"/>
    </location>
</feature>
<organism evidence="2 3">
    <name type="scientific">Zophobas morio</name>
    <dbReference type="NCBI Taxonomy" id="2755281"/>
    <lineage>
        <taxon>Eukaryota</taxon>
        <taxon>Metazoa</taxon>
        <taxon>Ecdysozoa</taxon>
        <taxon>Arthropoda</taxon>
        <taxon>Hexapoda</taxon>
        <taxon>Insecta</taxon>
        <taxon>Pterygota</taxon>
        <taxon>Neoptera</taxon>
        <taxon>Endopterygota</taxon>
        <taxon>Coleoptera</taxon>
        <taxon>Polyphaga</taxon>
        <taxon>Cucujiformia</taxon>
        <taxon>Tenebrionidae</taxon>
        <taxon>Zophobas</taxon>
    </lineage>
</organism>
<comment type="caution">
    <text evidence="2">The sequence shown here is derived from an EMBL/GenBank/DDBJ whole genome shotgun (WGS) entry which is preliminary data.</text>
</comment>
<evidence type="ECO:0000313" key="3">
    <source>
        <dbReference type="Proteomes" id="UP001168821"/>
    </source>
</evidence>
<feature type="compositionally biased region" description="Polar residues" evidence="1">
    <location>
        <begin position="95"/>
        <end position="112"/>
    </location>
</feature>
<feature type="compositionally biased region" description="Polar residues" evidence="1">
    <location>
        <begin position="62"/>
        <end position="80"/>
    </location>
</feature>
<protein>
    <submittedName>
        <fullName evidence="2">Uncharacterized protein</fullName>
    </submittedName>
</protein>
<dbReference type="Proteomes" id="UP001168821">
    <property type="component" value="Unassembled WGS sequence"/>
</dbReference>
<accession>A0AA38J2R4</accession>
<keyword evidence="3" id="KW-1185">Reference proteome</keyword>
<proteinExistence type="predicted"/>
<gene>
    <name evidence="2" type="ORF">Zmor_001146</name>
</gene>